<evidence type="ECO:0000313" key="1">
    <source>
        <dbReference type="EMBL" id="HHP67978.1"/>
    </source>
</evidence>
<comment type="caution">
    <text evidence="1">The sequence shown here is derived from an EMBL/GenBank/DDBJ whole genome shotgun (WGS) entry which is preliminary data.</text>
</comment>
<protein>
    <submittedName>
        <fullName evidence="1">DUF2118 domain-containing protein</fullName>
    </submittedName>
</protein>
<dbReference type="EMBL" id="DRYK01000055">
    <property type="protein sequence ID" value="HHP67978.1"/>
    <property type="molecule type" value="Genomic_DNA"/>
</dbReference>
<proteinExistence type="predicted"/>
<dbReference type="Pfam" id="PF09891">
    <property type="entry name" value="DUF2118"/>
    <property type="match status" value="1"/>
</dbReference>
<reference evidence="1" key="1">
    <citation type="journal article" date="2020" name="mSystems">
        <title>Genome- and Community-Level Interaction Insights into Carbon Utilization and Element Cycling Functions of Hydrothermarchaeota in Hydrothermal Sediment.</title>
        <authorList>
            <person name="Zhou Z."/>
            <person name="Liu Y."/>
            <person name="Xu W."/>
            <person name="Pan J."/>
            <person name="Luo Z.H."/>
            <person name="Li M."/>
        </authorList>
    </citation>
    <scope>NUCLEOTIDE SEQUENCE [LARGE SCALE GENOMIC DNA]</scope>
    <source>
        <strain evidence="1">SpSt-110</strain>
    </source>
</reference>
<sequence>MYYFPAVLIPCSLNARWCLVENQLCPSNDSCTEGVGFCVVEYESALNRVDFSNSQVLDDMVVIDKYGAGTRGSSGVYLRKGDRVCLQEVSSAYAYLAKKEGDAVKRGERIGFALSVKGAVRTVKSVCEGIITLIVNITWEAPEKYIIVVVKEDELRRIHVREDKGGCVKERAG</sequence>
<organism evidence="1">
    <name type="scientific">Thermogladius calderae</name>
    <dbReference type="NCBI Taxonomy" id="1200300"/>
    <lineage>
        <taxon>Archaea</taxon>
        <taxon>Thermoproteota</taxon>
        <taxon>Thermoprotei</taxon>
        <taxon>Desulfurococcales</taxon>
        <taxon>Desulfurococcaceae</taxon>
        <taxon>Thermogladius</taxon>
    </lineage>
</organism>
<dbReference type="Gene3D" id="2.40.50.100">
    <property type="match status" value="1"/>
</dbReference>
<name>A0A7J3XYZ0_9CREN</name>
<dbReference type="InterPro" id="IPR019217">
    <property type="entry name" value="DUF2118"/>
</dbReference>
<accession>A0A7J3XYZ0</accession>
<dbReference type="AlphaFoldDB" id="A0A7J3XYZ0"/>
<gene>
    <name evidence="1" type="ORF">ENM60_04225</name>
</gene>